<dbReference type="EMBL" id="PJOS01000003">
    <property type="protein sequence ID" value="PKT74517.1"/>
    <property type="molecule type" value="Genomic_DNA"/>
</dbReference>
<dbReference type="GO" id="GO:0046677">
    <property type="term" value="P:response to antibiotic"/>
    <property type="evidence" value="ECO:0007669"/>
    <property type="project" value="UniProtKB-KW"/>
</dbReference>
<evidence type="ECO:0000256" key="5">
    <source>
        <dbReference type="ARBA" id="ARBA00022598"/>
    </source>
</evidence>
<keyword evidence="19" id="KW-0963">Cytoplasm</keyword>
<dbReference type="GO" id="GO:0005829">
    <property type="term" value="C:cytosol"/>
    <property type="evidence" value="ECO:0007669"/>
    <property type="project" value="TreeGrafter"/>
</dbReference>
<dbReference type="GO" id="GO:0006430">
    <property type="term" value="P:lysyl-tRNA aminoacylation"/>
    <property type="evidence" value="ECO:0007669"/>
    <property type="project" value="UniProtKB-UniRule"/>
</dbReference>
<feature type="transmembrane region" description="Helical" evidence="21">
    <location>
        <begin position="31"/>
        <end position="50"/>
    </location>
</feature>
<dbReference type="InterPro" id="IPR004364">
    <property type="entry name" value="Aa-tRNA-synt_II"/>
</dbReference>
<dbReference type="Gene3D" id="2.40.50.140">
    <property type="entry name" value="Nucleic acid-binding proteins"/>
    <property type="match status" value="1"/>
</dbReference>
<dbReference type="NCBIfam" id="NF002821">
    <property type="entry name" value="PRK02983.1"/>
    <property type="match status" value="1"/>
</dbReference>
<comment type="subunit">
    <text evidence="19">Homodimer.</text>
</comment>
<dbReference type="Pfam" id="PF16995">
    <property type="entry name" value="tRNA-synt_2_TM"/>
    <property type="match status" value="1"/>
</dbReference>
<evidence type="ECO:0000313" key="23">
    <source>
        <dbReference type="EMBL" id="PKT74517.1"/>
    </source>
</evidence>
<evidence type="ECO:0000256" key="11">
    <source>
        <dbReference type="ARBA" id="ARBA00022989"/>
    </source>
</evidence>
<feature type="transmembrane region" description="Helical" evidence="21">
    <location>
        <begin position="150"/>
        <end position="173"/>
    </location>
</feature>
<dbReference type="Pfam" id="PF01336">
    <property type="entry name" value="tRNA_anti-codon"/>
    <property type="match status" value="1"/>
</dbReference>
<comment type="catalytic activity">
    <reaction evidence="17">
        <text>L-lysyl-tRNA(Lys) + a 1,2-diacyl-sn-glycero-3-phospho-(1'-sn-glycerol) = a 1,2-diacyl-sn-glycero-3-phospho-1'-(3'-O-L-lysyl)-sn-glycerol + tRNA(Lys)</text>
        <dbReference type="Rhea" id="RHEA:10668"/>
        <dbReference type="Rhea" id="RHEA-COMP:9696"/>
        <dbReference type="Rhea" id="RHEA-COMP:9697"/>
        <dbReference type="ChEBI" id="CHEBI:64716"/>
        <dbReference type="ChEBI" id="CHEBI:75792"/>
        <dbReference type="ChEBI" id="CHEBI:78442"/>
        <dbReference type="ChEBI" id="CHEBI:78529"/>
        <dbReference type="EC" id="2.3.2.3"/>
    </reaction>
</comment>
<evidence type="ECO:0000256" key="2">
    <source>
        <dbReference type="ARBA" id="ARBA00005270"/>
    </source>
</evidence>
<keyword evidence="15" id="KW-0511">Multifunctional enzyme</keyword>
<evidence type="ECO:0000256" key="21">
    <source>
        <dbReference type="SAM" id="Phobius"/>
    </source>
</evidence>
<dbReference type="AlphaFoldDB" id="A0A2I0SX62"/>
<keyword evidence="19" id="KW-0648">Protein biosynthesis</keyword>
<evidence type="ECO:0000256" key="8">
    <source>
        <dbReference type="ARBA" id="ARBA00022723"/>
    </source>
</evidence>
<protein>
    <recommendedName>
        <fullName evidence="19">Lysine--tRNA ligase</fullName>
        <ecNumber evidence="19">6.1.1.6</ecNumber>
    </recommendedName>
    <alternativeName>
        <fullName evidence="19">Lysyl-tRNA synthetase</fullName>
        <shortName evidence="19">LysRS</shortName>
    </alternativeName>
</protein>
<evidence type="ECO:0000313" key="24">
    <source>
        <dbReference type="Proteomes" id="UP000236178"/>
    </source>
</evidence>
<dbReference type="CDD" id="cd04322">
    <property type="entry name" value="LysRS_N"/>
    <property type="match status" value="1"/>
</dbReference>
<dbReference type="GO" id="GO:0006629">
    <property type="term" value="P:lipid metabolic process"/>
    <property type="evidence" value="ECO:0007669"/>
    <property type="project" value="UniProtKB-KW"/>
</dbReference>
<comment type="subcellular location">
    <subcellularLocation>
        <location evidence="1">Cell membrane</location>
        <topology evidence="1">Multi-pass membrane protein</topology>
    </subcellularLocation>
    <subcellularLocation>
        <location evidence="19">Cytoplasm</location>
    </subcellularLocation>
</comment>
<dbReference type="InterPro" id="IPR004365">
    <property type="entry name" value="NA-bd_OB_tRNA"/>
</dbReference>
<keyword evidence="19" id="KW-0460">Magnesium</keyword>
<keyword evidence="12" id="KW-0443">Lipid metabolism</keyword>
<dbReference type="PROSITE" id="PS50862">
    <property type="entry name" value="AA_TRNA_LIGASE_II"/>
    <property type="match status" value="1"/>
</dbReference>
<keyword evidence="4" id="KW-1003">Cell membrane</keyword>
<dbReference type="NCBIfam" id="TIGR00499">
    <property type="entry name" value="lysS_bact"/>
    <property type="match status" value="1"/>
</dbReference>
<evidence type="ECO:0000256" key="15">
    <source>
        <dbReference type="ARBA" id="ARBA00023268"/>
    </source>
</evidence>
<dbReference type="EC" id="6.1.1.6" evidence="19"/>
<dbReference type="Pfam" id="PF00152">
    <property type="entry name" value="tRNA-synt_2"/>
    <property type="match status" value="1"/>
</dbReference>
<comment type="function">
    <text evidence="16">Catalyzes the production of L-lysyl-tRNA(Lys)transfer and the transfer of a lysyl group from L-lysyl-tRNA(Lys) to membrane-bound phosphatidylglycerol (PG), which produces lysylphosphatidylglycerol (LPG), one of the components of the bacterial membrane with a positive net charge. LPG synthesis contributes to the resistance to cationic antimicrobial peptides (CAMPs) and likely protects M.tuberculosis against the CAMPs produced by competiting microorganisms (bacteriocins). In fact, the modification of anionic phosphatidylglycerol with positively charged L-lysine results in repulsion of the peptides.</text>
</comment>
<feature type="transmembrane region" description="Helical" evidence="21">
    <location>
        <begin position="117"/>
        <end position="138"/>
    </location>
</feature>
<comment type="similarity">
    <text evidence="19">Belongs to the class-II aminoacyl-tRNA synthetase family.</text>
</comment>
<comment type="catalytic activity">
    <reaction evidence="18 19">
        <text>tRNA(Lys) + L-lysine + ATP = L-lysyl-tRNA(Lys) + AMP + diphosphate</text>
        <dbReference type="Rhea" id="RHEA:20792"/>
        <dbReference type="Rhea" id="RHEA-COMP:9696"/>
        <dbReference type="Rhea" id="RHEA-COMP:9697"/>
        <dbReference type="ChEBI" id="CHEBI:30616"/>
        <dbReference type="ChEBI" id="CHEBI:32551"/>
        <dbReference type="ChEBI" id="CHEBI:33019"/>
        <dbReference type="ChEBI" id="CHEBI:78442"/>
        <dbReference type="ChEBI" id="CHEBI:78529"/>
        <dbReference type="ChEBI" id="CHEBI:456215"/>
        <dbReference type="EC" id="6.1.1.6"/>
    </reaction>
</comment>
<keyword evidence="5 19" id="KW-0436">Ligase</keyword>
<evidence type="ECO:0000259" key="22">
    <source>
        <dbReference type="PROSITE" id="PS50862"/>
    </source>
</evidence>
<dbReference type="InterPro" id="IPR031553">
    <property type="entry name" value="tRNA-synt_2_TM"/>
</dbReference>
<dbReference type="Proteomes" id="UP000236178">
    <property type="component" value="Unassembled WGS sequence"/>
</dbReference>
<dbReference type="RefSeq" id="WP_103547668.1">
    <property type="nucleotide sequence ID" value="NZ_JBHJSK010000006.1"/>
</dbReference>
<keyword evidence="9 19" id="KW-0547">Nucleotide-binding</keyword>
<dbReference type="GO" id="GO:0004824">
    <property type="term" value="F:lysine-tRNA ligase activity"/>
    <property type="evidence" value="ECO:0007669"/>
    <property type="project" value="UniProtKB-UniRule"/>
</dbReference>
<dbReference type="InterPro" id="IPR045864">
    <property type="entry name" value="aa-tRNA-synth_II/BPL/LPL"/>
</dbReference>
<keyword evidence="10 19" id="KW-0067">ATP-binding</keyword>
<gene>
    <name evidence="19 23" type="primary">lysS</name>
    <name evidence="23" type="ORF">CW362_02605</name>
</gene>
<evidence type="ECO:0000256" key="20">
    <source>
        <dbReference type="SAM" id="MobiDB-lite"/>
    </source>
</evidence>
<sequence length="1092" mass="119120">MSATVEARPPKTASGPPRPPRNGFLSKVPEGFATFFAAIGLLCTLLAFIPPLRALLRPVVRFLDLLIIPVSANLAYAVFLFLLAAATAARKKIAWWLVVVYLGLLVLTDLLGIAAGLYLASIPSLIVCGLLLALLIVARREFYADSRRAAVRRALLVLVTGLAVAILFGWGLVELFPGTLPEGQRLLWAANRVCGGLVSGRSFDGRPPRWLFFVLGLFGALALLNAAATLFRSQRLVAALHGDEESRIRALLQAYGGDDSLGYFATRRDKAVVFSPSGKAAVTYRVEAGVCLASGDPVGDREAWPHAIAAWLDIARRYAWAPAAMGASEEGAKAFARAGLGALQLGDEAILHVADFDLSGRDMRVTRQAVNRVRRSGATCRVRRHSTLSDSEMEEIVGRADAWRDTETERGFSMALDRLGDPEDGDCLLVEAIGSDGKLLALLSFVPWGQDGISLDLMRRDRSAPNGVMEFMVAELCAVAGKSGVRRVSLNFAVFRSVFEEGARIGAGPVLRLWRRLLLFFSRWWQLEALYRSNAKYHPEWYPRFICYGDTGALARIGLASAIAEGFVSVPSLRSLWGKGHAKGAPAPATTAGLPSLEALGLDGQGGDGTGGPTTGLSDQVRVRHRKLDRLRAEGTDPYPVGIPPRTHVLADVRGGEDVTVAGRVMLVRDFGGILFAVLRDWSGDLQIALTRKESGAALERFRQVIDIGDHISADGLAGASDTGEPTVFVTAWRLTAKCLHPLPDKRKGLADPEAKVRRRYLDLVSSPAAREVVRARSTAVQALRQGLLDRGYLEVETPMLQQIHGGANARPFTTHINAYDLNLYLRIAPELYLKRLCVGGLEKVFEMGRTFRNEGVSYKHNPEFTMLEAYQAFADYDVMLDLVRELIQGAATAAFGTPVARKDGVEYDISGEWPVKTVYGAVSEALGEEIDAGTGLERLLRLCDRAGVPYTADDGRGDVVLEMYERLVEEKTGLPTFYKDFPTDVSPLTRQHRTDPRLAERWDLVAFGTELGTAYSELTDPVEQRRRLTEQSLLAAGGDPEAMELDEDFLDALEYAMPPTGGLGIGVDRLVMFLTGLTIRETLPFPLVRRR</sequence>
<evidence type="ECO:0000256" key="16">
    <source>
        <dbReference type="ARBA" id="ARBA00024681"/>
    </source>
</evidence>
<evidence type="ECO:0000256" key="13">
    <source>
        <dbReference type="ARBA" id="ARBA00023146"/>
    </source>
</evidence>
<feature type="transmembrane region" description="Helical" evidence="21">
    <location>
        <begin position="93"/>
        <end position="111"/>
    </location>
</feature>
<feature type="transmembrane region" description="Helical" evidence="21">
    <location>
        <begin position="62"/>
        <end position="86"/>
    </location>
</feature>
<evidence type="ECO:0000256" key="17">
    <source>
        <dbReference type="ARBA" id="ARBA00047540"/>
    </source>
</evidence>
<comment type="similarity">
    <text evidence="3">In the C-terminal section; belongs to the class-II aminoacyl-tRNA synthetase family.</text>
</comment>
<dbReference type="HAMAP" id="MF_00252">
    <property type="entry name" value="Lys_tRNA_synth_class2"/>
    <property type="match status" value="1"/>
</dbReference>
<dbReference type="PANTHER" id="PTHR42918:SF15">
    <property type="entry name" value="LYSINE--TRNA LIGASE, CHLOROPLASTIC_MITOCHONDRIAL"/>
    <property type="match status" value="1"/>
</dbReference>
<keyword evidence="13 19" id="KW-0030">Aminoacyl-tRNA synthetase</keyword>
<dbReference type="PANTHER" id="PTHR42918">
    <property type="entry name" value="LYSYL-TRNA SYNTHETASE"/>
    <property type="match status" value="1"/>
</dbReference>
<feature type="domain" description="Aminoacyl-transfer RNA synthetases class-II family profile" evidence="22">
    <location>
        <begin position="782"/>
        <end position="1085"/>
    </location>
</feature>
<evidence type="ECO:0000256" key="10">
    <source>
        <dbReference type="ARBA" id="ARBA00022840"/>
    </source>
</evidence>
<feature type="region of interest" description="Disordered" evidence="20">
    <location>
        <begin position="1"/>
        <end position="22"/>
    </location>
</feature>
<evidence type="ECO:0000256" key="19">
    <source>
        <dbReference type="HAMAP-Rule" id="MF_00252"/>
    </source>
</evidence>
<dbReference type="GO" id="GO:0000287">
    <property type="term" value="F:magnesium ion binding"/>
    <property type="evidence" value="ECO:0007669"/>
    <property type="project" value="UniProtKB-UniRule"/>
</dbReference>
<evidence type="ECO:0000256" key="3">
    <source>
        <dbReference type="ARBA" id="ARBA00009968"/>
    </source>
</evidence>
<dbReference type="OrthoDB" id="9801152at2"/>
<evidence type="ECO:0000256" key="4">
    <source>
        <dbReference type="ARBA" id="ARBA00022475"/>
    </source>
</evidence>
<dbReference type="InterPro" id="IPR018149">
    <property type="entry name" value="Lys-tRNA-synth_II_C"/>
</dbReference>
<dbReference type="InterPro" id="IPR012340">
    <property type="entry name" value="NA-bd_OB-fold"/>
</dbReference>
<feature type="binding site" evidence="19">
    <location>
        <position position="1004"/>
    </location>
    <ligand>
        <name>Mg(2+)</name>
        <dbReference type="ChEBI" id="CHEBI:18420"/>
        <label>1</label>
    </ligand>
</feature>
<dbReference type="GO" id="GO:0005886">
    <property type="term" value="C:plasma membrane"/>
    <property type="evidence" value="ECO:0007669"/>
    <property type="project" value="UniProtKB-SubCell"/>
</dbReference>
<keyword evidence="6" id="KW-0808">Transferase</keyword>
<evidence type="ECO:0000256" key="14">
    <source>
        <dbReference type="ARBA" id="ARBA00023251"/>
    </source>
</evidence>
<dbReference type="InterPro" id="IPR002313">
    <property type="entry name" value="Lys-tRNA-ligase_II"/>
</dbReference>
<evidence type="ECO:0000256" key="6">
    <source>
        <dbReference type="ARBA" id="ARBA00022679"/>
    </source>
</evidence>
<reference evidence="23 24" key="1">
    <citation type="submission" date="2017-12" db="EMBL/GenBank/DDBJ databases">
        <title>Streptomyces populusis sp. nov., a novel endophytic actinobacterium isolated from stems of Populus adenopoda Maxim.</title>
        <authorList>
            <person name="Wang Z."/>
        </authorList>
    </citation>
    <scope>NUCLEOTIDE SEQUENCE [LARGE SCALE GENOMIC DNA]</scope>
    <source>
        <strain evidence="23 24">A249</strain>
    </source>
</reference>
<keyword evidence="14" id="KW-0046">Antibiotic resistance</keyword>
<dbReference type="Pfam" id="PF09924">
    <property type="entry name" value="LPG_synthase_C"/>
    <property type="match status" value="1"/>
</dbReference>
<accession>A0A2I0SX62</accession>
<dbReference type="GO" id="GO:0005524">
    <property type="term" value="F:ATP binding"/>
    <property type="evidence" value="ECO:0007669"/>
    <property type="project" value="UniProtKB-UniRule"/>
</dbReference>
<evidence type="ECO:0000256" key="9">
    <source>
        <dbReference type="ARBA" id="ARBA00022741"/>
    </source>
</evidence>
<dbReference type="InterPro" id="IPR024320">
    <property type="entry name" value="LPG_synthase_C"/>
</dbReference>
<comment type="similarity">
    <text evidence="2">In the N-terminal section; belongs to the LPG synthetase family.</text>
</comment>
<evidence type="ECO:0000256" key="18">
    <source>
        <dbReference type="ARBA" id="ARBA00048573"/>
    </source>
</evidence>
<dbReference type="SUPFAM" id="SSF50249">
    <property type="entry name" value="Nucleic acid-binding proteins"/>
    <property type="match status" value="1"/>
</dbReference>
<dbReference type="GO" id="GO:0050071">
    <property type="term" value="F:phosphatidylglycerol lysyltransferase activity"/>
    <property type="evidence" value="ECO:0007669"/>
    <property type="project" value="UniProtKB-EC"/>
</dbReference>
<keyword evidence="21" id="KW-0472">Membrane</keyword>
<dbReference type="NCBIfam" id="NF001756">
    <property type="entry name" value="PRK00484.1"/>
    <property type="match status" value="1"/>
</dbReference>
<dbReference type="Gene3D" id="3.30.930.10">
    <property type="entry name" value="Bira Bifunctional Protein, Domain 2"/>
    <property type="match status" value="1"/>
</dbReference>
<comment type="caution">
    <text evidence="23">The sequence shown here is derived from an EMBL/GenBank/DDBJ whole genome shotgun (WGS) entry which is preliminary data.</text>
</comment>
<dbReference type="GO" id="GO:0000049">
    <property type="term" value="F:tRNA binding"/>
    <property type="evidence" value="ECO:0007669"/>
    <property type="project" value="TreeGrafter"/>
</dbReference>
<organism evidence="23 24">
    <name type="scientific">Streptomyces populi</name>
    <dbReference type="NCBI Taxonomy" id="2058924"/>
    <lineage>
        <taxon>Bacteria</taxon>
        <taxon>Bacillati</taxon>
        <taxon>Actinomycetota</taxon>
        <taxon>Actinomycetes</taxon>
        <taxon>Kitasatosporales</taxon>
        <taxon>Streptomycetaceae</taxon>
        <taxon>Streptomyces</taxon>
    </lineage>
</organism>
<feature type="binding site" evidence="19">
    <location>
        <position position="1011"/>
    </location>
    <ligand>
        <name>Mg(2+)</name>
        <dbReference type="ChEBI" id="CHEBI:18420"/>
        <label>2</label>
    </ligand>
</feature>
<dbReference type="InterPro" id="IPR006195">
    <property type="entry name" value="aa-tRNA-synth_II"/>
</dbReference>
<keyword evidence="11 21" id="KW-1133">Transmembrane helix</keyword>
<name>A0A2I0SX62_9ACTN</name>
<keyword evidence="8 19" id="KW-0479">Metal-binding</keyword>
<keyword evidence="24" id="KW-1185">Reference proteome</keyword>
<dbReference type="InterPro" id="IPR044136">
    <property type="entry name" value="Lys-tRNA-ligase_II_N"/>
</dbReference>
<evidence type="ECO:0000256" key="1">
    <source>
        <dbReference type="ARBA" id="ARBA00004651"/>
    </source>
</evidence>
<evidence type="ECO:0000256" key="7">
    <source>
        <dbReference type="ARBA" id="ARBA00022692"/>
    </source>
</evidence>
<evidence type="ECO:0000256" key="12">
    <source>
        <dbReference type="ARBA" id="ARBA00023098"/>
    </source>
</evidence>
<comment type="cofactor">
    <cofactor evidence="19">
        <name>Mg(2+)</name>
        <dbReference type="ChEBI" id="CHEBI:18420"/>
    </cofactor>
    <text evidence="19">Binds 3 Mg(2+) ions per subunit.</text>
</comment>
<feature type="binding site" evidence="19">
    <location>
        <position position="1011"/>
    </location>
    <ligand>
        <name>Mg(2+)</name>
        <dbReference type="ChEBI" id="CHEBI:18420"/>
        <label>1</label>
    </ligand>
</feature>
<dbReference type="SUPFAM" id="SSF55681">
    <property type="entry name" value="Class II aaRS and biotin synthetases"/>
    <property type="match status" value="1"/>
</dbReference>
<dbReference type="PRINTS" id="PR00982">
    <property type="entry name" value="TRNASYNTHLYS"/>
</dbReference>
<proteinExistence type="inferred from homology"/>
<feature type="transmembrane region" description="Helical" evidence="21">
    <location>
        <begin position="210"/>
        <end position="231"/>
    </location>
</feature>
<keyword evidence="7 21" id="KW-0812">Transmembrane</keyword>